<dbReference type="Gene3D" id="3.40.50.720">
    <property type="entry name" value="NAD(P)-binding Rossmann-like Domain"/>
    <property type="match status" value="1"/>
</dbReference>
<dbReference type="SUPFAM" id="SSF51735">
    <property type="entry name" value="NAD(P)-binding Rossmann-fold domains"/>
    <property type="match status" value="1"/>
</dbReference>
<keyword evidence="4" id="KW-1185">Reference proteome</keyword>
<evidence type="ECO:0000313" key="3">
    <source>
        <dbReference type="EMBL" id="KIN10880.1"/>
    </source>
</evidence>
<evidence type="ECO:0000256" key="1">
    <source>
        <dbReference type="ARBA" id="ARBA00023027"/>
    </source>
</evidence>
<dbReference type="OrthoDB" id="9803010at2"/>
<proteinExistence type="predicted"/>
<dbReference type="PANTHER" id="PTHR43574">
    <property type="entry name" value="EPIMERASE-RELATED"/>
    <property type="match status" value="1"/>
</dbReference>
<name>A0A0C3I779_9VIBR</name>
<dbReference type="PRINTS" id="PR01713">
    <property type="entry name" value="NUCEPIMERASE"/>
</dbReference>
<dbReference type="RefSeq" id="WP_041155428.1">
    <property type="nucleotide sequence ID" value="NZ_CBCRVP010000005.1"/>
</dbReference>
<dbReference type="AlphaFoldDB" id="A0A0C3I779"/>
<sequence>MKYLVTGAAGFIGSATVKKLTALGHEVVGVDNLNDYYDVELKKARLETIQHPLFRFVYLDISNQDAMSSLFEKEKFERVIHLAAQAGVRYSIENPHSYVESNVVGYLNVLEGCRNNQVQHLVYASSSSIYGLNNKVPFSTLESADHPISLYAATKKSNELMAHCYSHLYQIPTTGLRFFTVYGAWGRPDMAPFIFTKKILEGQTVDINNHGDMWRDFTHITDVVEGIIRVANVIPVRNGQWLADQGSPANSSAPFAVYNLGHGEPIHLLDFIGGIEKELDIKAKKNFREMQPGDVYRTCADTEDFYAITGYRPTVSIQEGIAELVTWYKEFYMLN</sequence>
<dbReference type="Pfam" id="PF01370">
    <property type="entry name" value="Epimerase"/>
    <property type="match status" value="1"/>
</dbReference>
<evidence type="ECO:0000313" key="4">
    <source>
        <dbReference type="Proteomes" id="UP000031977"/>
    </source>
</evidence>
<dbReference type="InterPro" id="IPR036291">
    <property type="entry name" value="NAD(P)-bd_dom_sf"/>
</dbReference>
<accession>A0A0C3I779</accession>
<protein>
    <submittedName>
        <fullName evidence="3">Protein CapI</fullName>
    </submittedName>
</protein>
<dbReference type="EMBL" id="JXOK01000037">
    <property type="protein sequence ID" value="KIN10880.1"/>
    <property type="molecule type" value="Genomic_DNA"/>
</dbReference>
<organism evidence="3 4">
    <name type="scientific">Vibrio mytili</name>
    <dbReference type="NCBI Taxonomy" id="50718"/>
    <lineage>
        <taxon>Bacteria</taxon>
        <taxon>Pseudomonadati</taxon>
        <taxon>Pseudomonadota</taxon>
        <taxon>Gammaproteobacteria</taxon>
        <taxon>Vibrionales</taxon>
        <taxon>Vibrionaceae</taxon>
        <taxon>Vibrio</taxon>
    </lineage>
</organism>
<reference evidence="3 4" key="1">
    <citation type="submission" date="2015-01" db="EMBL/GenBank/DDBJ databases">
        <title>Draft genome of Vibrio mytili type strain CAIM 528.</title>
        <authorList>
            <person name="Gonzalez-Castillo A."/>
            <person name="Gomez-Gil B."/>
            <person name="Enciso-Ibarra J."/>
        </authorList>
    </citation>
    <scope>NUCLEOTIDE SEQUENCE [LARGE SCALE GENOMIC DNA]</scope>
    <source>
        <strain evidence="3 4">CAIM 528</strain>
    </source>
</reference>
<dbReference type="STRING" id="50718.SU60_10255"/>
<keyword evidence="1" id="KW-0520">NAD</keyword>
<comment type="caution">
    <text evidence="3">The sequence shown here is derived from an EMBL/GenBank/DDBJ whole genome shotgun (WGS) entry which is preliminary data.</text>
</comment>
<feature type="domain" description="NAD-dependent epimerase/dehydratase" evidence="2">
    <location>
        <begin position="4"/>
        <end position="232"/>
    </location>
</feature>
<dbReference type="CDD" id="cd05253">
    <property type="entry name" value="UDP_GE_SDE_e"/>
    <property type="match status" value="1"/>
</dbReference>
<dbReference type="Proteomes" id="UP000031977">
    <property type="component" value="Unassembled WGS sequence"/>
</dbReference>
<gene>
    <name evidence="3" type="ORF">SU60_10255</name>
</gene>
<dbReference type="InterPro" id="IPR001509">
    <property type="entry name" value="Epimerase_deHydtase"/>
</dbReference>
<evidence type="ECO:0000259" key="2">
    <source>
        <dbReference type="Pfam" id="PF01370"/>
    </source>
</evidence>